<comment type="caution">
    <text evidence="1">The sequence shown here is derived from an EMBL/GenBank/DDBJ whole genome shotgun (WGS) entry which is preliminary data.</text>
</comment>
<organism evidence="1 2">
    <name type="scientific">Geojedonia litorea</name>
    <dbReference type="NCBI Taxonomy" id="1268269"/>
    <lineage>
        <taxon>Bacteria</taxon>
        <taxon>Pseudomonadati</taxon>
        <taxon>Bacteroidota</taxon>
        <taxon>Flavobacteriia</taxon>
        <taxon>Flavobacteriales</taxon>
        <taxon>Flavobacteriaceae</taxon>
        <taxon>Geojedonia</taxon>
    </lineage>
</organism>
<protein>
    <submittedName>
        <fullName evidence="1">Uncharacterized protein</fullName>
    </submittedName>
</protein>
<sequence length="175" mass="20020">MNKENLHTHTLEKLFGSIKLNILKQNETIRIVQLEDETSQVRTLAIVRFFNVKGQNLKEAYEKILNGSLLGKTLCEFNIDFNKEPIGSIQVKIPIWLQKGFKSTKDSSLGFVSQIWVNDSAVSNSFLFSEIIEIIPAELKNNYKHKVKPIPKVEDSIMSLLNEAKIELIKPDHEL</sequence>
<reference evidence="2" key="1">
    <citation type="journal article" date="2019" name="Int. J. Syst. Evol. Microbiol.">
        <title>The Global Catalogue of Microorganisms (GCM) 10K type strain sequencing project: providing services to taxonomists for standard genome sequencing and annotation.</title>
        <authorList>
            <consortium name="The Broad Institute Genomics Platform"/>
            <consortium name="The Broad Institute Genome Sequencing Center for Infectious Disease"/>
            <person name="Wu L."/>
            <person name="Ma J."/>
        </authorList>
    </citation>
    <scope>NUCLEOTIDE SEQUENCE [LARGE SCALE GENOMIC DNA]</scope>
    <source>
        <strain evidence="2">CCUG 63682</strain>
    </source>
</reference>
<dbReference type="Proteomes" id="UP001595953">
    <property type="component" value="Unassembled WGS sequence"/>
</dbReference>
<dbReference type="RefSeq" id="WP_387964417.1">
    <property type="nucleotide sequence ID" value="NZ_JBHSGP010000014.1"/>
</dbReference>
<name>A0ABV9N6U5_9FLAO</name>
<keyword evidence="2" id="KW-1185">Reference proteome</keyword>
<accession>A0ABV9N6U5</accession>
<proteinExistence type="predicted"/>
<gene>
    <name evidence="1" type="ORF">ACFO5O_12885</name>
</gene>
<evidence type="ECO:0000313" key="1">
    <source>
        <dbReference type="EMBL" id="MFC4723224.1"/>
    </source>
</evidence>
<dbReference type="EMBL" id="JBHSGP010000014">
    <property type="protein sequence ID" value="MFC4723224.1"/>
    <property type="molecule type" value="Genomic_DNA"/>
</dbReference>
<evidence type="ECO:0000313" key="2">
    <source>
        <dbReference type="Proteomes" id="UP001595953"/>
    </source>
</evidence>